<feature type="transmembrane region" description="Helical" evidence="1">
    <location>
        <begin position="243"/>
        <end position="271"/>
    </location>
</feature>
<dbReference type="GeneID" id="40327910"/>
<sequence>MCANDMCRCRSGATTIAVWLHAFITIVAASAAAAGSNEGAIVAQAPADDCQWWLHGAGYHMQFAVEFPLHYEEVEIFFELPKTFFFDVDEAKQMYTITATNGVDLTDMYTSLHINSTFFFDIEAPVFHVAYEVNNVRFAFMRLQPKATAAAKQSSAGKGLLLLPIHARYEEADVATPFSLQAFFNRESVVRRCIPSVAVHDAKTTERCHTLPAPPGERIESPSGTLTTKLNRPSSCQDVPVPLLLSLPVVYIFLIALQCVGAAVVVFSLLWV</sequence>
<evidence type="ECO:0000313" key="3">
    <source>
        <dbReference type="Proteomes" id="UP000283634"/>
    </source>
</evidence>
<dbReference type="AlphaFoldDB" id="A0A422NM30"/>
<keyword evidence="1" id="KW-0812">Transmembrane</keyword>
<organism evidence="2 3">
    <name type="scientific">Trypanosoma rangeli</name>
    <dbReference type="NCBI Taxonomy" id="5698"/>
    <lineage>
        <taxon>Eukaryota</taxon>
        <taxon>Discoba</taxon>
        <taxon>Euglenozoa</taxon>
        <taxon>Kinetoplastea</taxon>
        <taxon>Metakinetoplastina</taxon>
        <taxon>Trypanosomatida</taxon>
        <taxon>Trypanosomatidae</taxon>
        <taxon>Trypanosoma</taxon>
        <taxon>Herpetosoma</taxon>
    </lineage>
</organism>
<dbReference type="Proteomes" id="UP000283634">
    <property type="component" value="Unassembled WGS sequence"/>
</dbReference>
<dbReference type="OMA" id="GGFHMQL"/>
<keyword evidence="1" id="KW-1133">Transmembrane helix</keyword>
<comment type="caution">
    <text evidence="2">The sequence shown here is derived from an EMBL/GenBank/DDBJ whole genome shotgun (WGS) entry which is preliminary data.</text>
</comment>
<name>A0A422NM30_TRYRA</name>
<dbReference type="OrthoDB" id="250289at2759"/>
<reference evidence="2 3" key="1">
    <citation type="journal article" date="2018" name="BMC Genomics">
        <title>Genomic comparison of Trypanosoma conorhini and Trypanosoma rangeli to Trypanosoma cruzi strains of high and low virulence.</title>
        <authorList>
            <person name="Bradwell K.R."/>
            <person name="Koparde V.N."/>
            <person name="Matveyev A.V."/>
            <person name="Serrano M.G."/>
            <person name="Alves J.M."/>
            <person name="Parikh H."/>
            <person name="Huang B."/>
            <person name="Lee V."/>
            <person name="Espinosa-Alvarez O."/>
            <person name="Ortiz P.A."/>
            <person name="Costa-Martins A.G."/>
            <person name="Teixeira M.M."/>
            <person name="Buck G.A."/>
        </authorList>
    </citation>
    <scope>NUCLEOTIDE SEQUENCE [LARGE SCALE GENOMIC DNA]</scope>
    <source>
        <strain evidence="2 3">AM80</strain>
    </source>
</reference>
<proteinExistence type="predicted"/>
<evidence type="ECO:0000313" key="2">
    <source>
        <dbReference type="EMBL" id="RNF06558.1"/>
    </source>
</evidence>
<accession>A0A422NM30</accession>
<dbReference type="RefSeq" id="XP_029239333.1">
    <property type="nucleotide sequence ID" value="XM_029380926.1"/>
</dbReference>
<evidence type="ECO:0000256" key="1">
    <source>
        <dbReference type="SAM" id="Phobius"/>
    </source>
</evidence>
<keyword evidence="3" id="KW-1185">Reference proteome</keyword>
<gene>
    <name evidence="2" type="ORF">TraAM80_03977</name>
</gene>
<keyword evidence="1" id="KW-0472">Membrane</keyword>
<dbReference type="VEuPathDB" id="TriTrypDB:TRSC58_05747"/>
<dbReference type="EMBL" id="MKGL01000106">
    <property type="protein sequence ID" value="RNF06558.1"/>
    <property type="molecule type" value="Genomic_DNA"/>
</dbReference>
<protein>
    <submittedName>
        <fullName evidence="2">Uncharacterized protein</fullName>
    </submittedName>
</protein>